<protein>
    <submittedName>
        <fullName evidence="8">Uncharacterized protein</fullName>
    </submittedName>
</protein>
<comment type="similarity">
    <text evidence="3">Belongs to the CENP-K/MCM22 family.</text>
</comment>
<evidence type="ECO:0000256" key="3">
    <source>
        <dbReference type="ARBA" id="ARBA00005795"/>
    </source>
</evidence>
<organism evidence="8 9">
    <name type="scientific">Lineolata rhizophorae</name>
    <dbReference type="NCBI Taxonomy" id="578093"/>
    <lineage>
        <taxon>Eukaryota</taxon>
        <taxon>Fungi</taxon>
        <taxon>Dikarya</taxon>
        <taxon>Ascomycota</taxon>
        <taxon>Pezizomycotina</taxon>
        <taxon>Dothideomycetes</taxon>
        <taxon>Dothideomycetes incertae sedis</taxon>
        <taxon>Lineolatales</taxon>
        <taxon>Lineolataceae</taxon>
        <taxon>Lineolata</taxon>
    </lineage>
</organism>
<gene>
    <name evidence="8" type="ORF">BDY21DRAFT_45026</name>
</gene>
<proteinExistence type="inferred from homology"/>
<keyword evidence="9" id="KW-1185">Reference proteome</keyword>
<dbReference type="InterPro" id="IPR020993">
    <property type="entry name" value="Centromere_CenpK"/>
</dbReference>
<keyword evidence="7" id="KW-0137">Centromere</keyword>
<comment type="subcellular location">
    <subcellularLocation>
        <location evidence="2">Chromosome</location>
        <location evidence="2">Centromere</location>
    </subcellularLocation>
    <subcellularLocation>
        <location evidence="1">Nucleus</location>
    </subcellularLocation>
</comment>
<dbReference type="Proteomes" id="UP000799766">
    <property type="component" value="Unassembled WGS sequence"/>
</dbReference>
<dbReference type="AlphaFoldDB" id="A0A6A6P079"/>
<sequence>MVAAEELGGPVVGELEEVGDDELAAGFTAGGRVRRSRKAPPPVADGLRQRRIDEIWGPAGDEEEDERREKDAAGEEIQALIGELFRASVSGGQYVQLERDSAAARFLVRAKVAQFHPKDARRLRLMDFGRELDD</sequence>
<dbReference type="OrthoDB" id="9445768at2759"/>
<evidence type="ECO:0000256" key="5">
    <source>
        <dbReference type="ARBA" id="ARBA00023054"/>
    </source>
</evidence>
<evidence type="ECO:0000256" key="4">
    <source>
        <dbReference type="ARBA" id="ARBA00022454"/>
    </source>
</evidence>
<keyword evidence="5" id="KW-0175">Coiled coil</keyword>
<evidence type="ECO:0000256" key="6">
    <source>
        <dbReference type="ARBA" id="ARBA00023242"/>
    </source>
</evidence>
<evidence type="ECO:0000313" key="9">
    <source>
        <dbReference type="Proteomes" id="UP000799766"/>
    </source>
</evidence>
<evidence type="ECO:0000256" key="2">
    <source>
        <dbReference type="ARBA" id="ARBA00004584"/>
    </source>
</evidence>
<evidence type="ECO:0000256" key="1">
    <source>
        <dbReference type="ARBA" id="ARBA00004123"/>
    </source>
</evidence>
<evidence type="ECO:0000313" key="8">
    <source>
        <dbReference type="EMBL" id="KAF2456863.1"/>
    </source>
</evidence>
<dbReference type="PANTHER" id="PTHR14401:SF6">
    <property type="entry name" value="CENTROMERE PROTEIN K"/>
    <property type="match status" value="1"/>
</dbReference>
<dbReference type="PANTHER" id="PTHR14401">
    <property type="entry name" value="CENTROMERE PROTEIN K"/>
    <property type="match status" value="1"/>
</dbReference>
<dbReference type="GO" id="GO:0000775">
    <property type="term" value="C:chromosome, centromeric region"/>
    <property type="evidence" value="ECO:0007669"/>
    <property type="project" value="UniProtKB-SubCell"/>
</dbReference>
<dbReference type="EMBL" id="MU001682">
    <property type="protein sequence ID" value="KAF2456863.1"/>
    <property type="molecule type" value="Genomic_DNA"/>
</dbReference>
<name>A0A6A6P079_9PEZI</name>
<dbReference type="GO" id="GO:0000070">
    <property type="term" value="P:mitotic sister chromatid segregation"/>
    <property type="evidence" value="ECO:0007669"/>
    <property type="project" value="TreeGrafter"/>
</dbReference>
<dbReference type="GO" id="GO:0005634">
    <property type="term" value="C:nucleus"/>
    <property type="evidence" value="ECO:0007669"/>
    <property type="project" value="UniProtKB-SubCell"/>
</dbReference>
<keyword evidence="4" id="KW-0158">Chromosome</keyword>
<evidence type="ECO:0000256" key="7">
    <source>
        <dbReference type="ARBA" id="ARBA00023328"/>
    </source>
</evidence>
<accession>A0A6A6P079</accession>
<keyword evidence="6" id="KW-0539">Nucleus</keyword>
<reference evidence="8" key="1">
    <citation type="journal article" date="2020" name="Stud. Mycol.">
        <title>101 Dothideomycetes genomes: a test case for predicting lifestyles and emergence of pathogens.</title>
        <authorList>
            <person name="Haridas S."/>
            <person name="Albert R."/>
            <person name="Binder M."/>
            <person name="Bloem J."/>
            <person name="Labutti K."/>
            <person name="Salamov A."/>
            <person name="Andreopoulos B."/>
            <person name="Baker S."/>
            <person name="Barry K."/>
            <person name="Bills G."/>
            <person name="Bluhm B."/>
            <person name="Cannon C."/>
            <person name="Castanera R."/>
            <person name="Culley D."/>
            <person name="Daum C."/>
            <person name="Ezra D."/>
            <person name="Gonzalez J."/>
            <person name="Henrissat B."/>
            <person name="Kuo A."/>
            <person name="Liang C."/>
            <person name="Lipzen A."/>
            <person name="Lutzoni F."/>
            <person name="Magnuson J."/>
            <person name="Mondo S."/>
            <person name="Nolan M."/>
            <person name="Ohm R."/>
            <person name="Pangilinan J."/>
            <person name="Park H.-J."/>
            <person name="Ramirez L."/>
            <person name="Alfaro M."/>
            <person name="Sun H."/>
            <person name="Tritt A."/>
            <person name="Yoshinaga Y."/>
            <person name="Zwiers L.-H."/>
            <person name="Turgeon B."/>
            <person name="Goodwin S."/>
            <person name="Spatafora J."/>
            <person name="Crous P."/>
            <person name="Grigoriev I."/>
        </authorList>
    </citation>
    <scope>NUCLEOTIDE SEQUENCE</scope>
    <source>
        <strain evidence="8">ATCC 16933</strain>
    </source>
</reference>
<dbReference type="GO" id="GO:0051382">
    <property type="term" value="P:kinetochore assembly"/>
    <property type="evidence" value="ECO:0007669"/>
    <property type="project" value="InterPro"/>
</dbReference>